<gene>
    <name evidence="1" type="ORF">B0H16DRAFT_1808837</name>
</gene>
<comment type="caution">
    <text evidence="1">The sequence shown here is derived from an EMBL/GenBank/DDBJ whole genome shotgun (WGS) entry which is preliminary data.</text>
</comment>
<dbReference type="AlphaFoldDB" id="A0AAD7NI99"/>
<evidence type="ECO:0000313" key="1">
    <source>
        <dbReference type="EMBL" id="KAJ7762239.1"/>
    </source>
</evidence>
<keyword evidence="2" id="KW-1185">Reference proteome</keyword>
<dbReference type="Proteomes" id="UP001215598">
    <property type="component" value="Unassembled WGS sequence"/>
</dbReference>
<sequence>GHQPFFFRLLLGGGGDVSVGCGWRSALSVRSLRGGDLSACRWSCPRRCDVNALAFAASVPWHYGCGGLVDVGASVCSLSRVGAMLRWTSRLLSARTTRVGCLRASPTARRMRRSVSTPTSHYGPTARICVKRARRGGAYGARSTASGPDVGDRRCARAAMCVFAHIRRARDALHANHYFPPFLHSRFFRPTLTNSFPVQVYLASPSTAPSRPLRSSSAALAPPHRSGERLVLLLSLPSFFSPRHCLQPYACDARTPARPGWMRRHRLDLGADAGCVHSSAGEEVGEEVCRWRRGKTLWVRLLIPVQTAG</sequence>
<dbReference type="EMBL" id="JARKIB010000033">
    <property type="protein sequence ID" value="KAJ7762239.1"/>
    <property type="molecule type" value="Genomic_DNA"/>
</dbReference>
<organism evidence="1 2">
    <name type="scientific">Mycena metata</name>
    <dbReference type="NCBI Taxonomy" id="1033252"/>
    <lineage>
        <taxon>Eukaryota</taxon>
        <taxon>Fungi</taxon>
        <taxon>Dikarya</taxon>
        <taxon>Basidiomycota</taxon>
        <taxon>Agaricomycotina</taxon>
        <taxon>Agaricomycetes</taxon>
        <taxon>Agaricomycetidae</taxon>
        <taxon>Agaricales</taxon>
        <taxon>Marasmiineae</taxon>
        <taxon>Mycenaceae</taxon>
        <taxon>Mycena</taxon>
    </lineage>
</organism>
<reference evidence="1" key="1">
    <citation type="submission" date="2023-03" db="EMBL/GenBank/DDBJ databases">
        <title>Massive genome expansion in bonnet fungi (Mycena s.s.) driven by repeated elements and novel gene families across ecological guilds.</title>
        <authorList>
            <consortium name="Lawrence Berkeley National Laboratory"/>
            <person name="Harder C.B."/>
            <person name="Miyauchi S."/>
            <person name="Viragh M."/>
            <person name="Kuo A."/>
            <person name="Thoen E."/>
            <person name="Andreopoulos B."/>
            <person name="Lu D."/>
            <person name="Skrede I."/>
            <person name="Drula E."/>
            <person name="Henrissat B."/>
            <person name="Morin E."/>
            <person name="Kohler A."/>
            <person name="Barry K."/>
            <person name="LaButti K."/>
            <person name="Morin E."/>
            <person name="Salamov A."/>
            <person name="Lipzen A."/>
            <person name="Mereny Z."/>
            <person name="Hegedus B."/>
            <person name="Baldrian P."/>
            <person name="Stursova M."/>
            <person name="Weitz H."/>
            <person name="Taylor A."/>
            <person name="Grigoriev I.V."/>
            <person name="Nagy L.G."/>
            <person name="Martin F."/>
            <person name="Kauserud H."/>
        </authorList>
    </citation>
    <scope>NUCLEOTIDE SEQUENCE</scope>
    <source>
        <strain evidence="1">CBHHK182m</strain>
    </source>
</reference>
<evidence type="ECO:0000313" key="2">
    <source>
        <dbReference type="Proteomes" id="UP001215598"/>
    </source>
</evidence>
<feature type="non-terminal residue" evidence="1">
    <location>
        <position position="1"/>
    </location>
</feature>
<accession>A0AAD7NI99</accession>
<name>A0AAD7NI99_9AGAR</name>
<proteinExistence type="predicted"/>
<protein>
    <submittedName>
        <fullName evidence="1">Uncharacterized protein</fullName>
    </submittedName>
</protein>